<organism evidence="1">
    <name type="scientific">Sesamum latifolium</name>
    <dbReference type="NCBI Taxonomy" id="2727402"/>
    <lineage>
        <taxon>Eukaryota</taxon>
        <taxon>Viridiplantae</taxon>
        <taxon>Streptophyta</taxon>
        <taxon>Embryophyta</taxon>
        <taxon>Tracheophyta</taxon>
        <taxon>Spermatophyta</taxon>
        <taxon>Magnoliopsida</taxon>
        <taxon>eudicotyledons</taxon>
        <taxon>Gunneridae</taxon>
        <taxon>Pentapetalae</taxon>
        <taxon>asterids</taxon>
        <taxon>lamiids</taxon>
        <taxon>Lamiales</taxon>
        <taxon>Pedaliaceae</taxon>
        <taxon>Sesamum</taxon>
    </lineage>
</organism>
<accession>A0AAW2XS06</accession>
<gene>
    <name evidence="1" type="ORF">Slati_0931600</name>
</gene>
<dbReference type="InterPro" id="IPR053151">
    <property type="entry name" value="RNase_H-like"/>
</dbReference>
<evidence type="ECO:0000313" key="1">
    <source>
        <dbReference type="EMBL" id="KAL0455924.1"/>
    </source>
</evidence>
<reference evidence="1" key="1">
    <citation type="submission" date="2020-06" db="EMBL/GenBank/DDBJ databases">
        <authorList>
            <person name="Li T."/>
            <person name="Hu X."/>
            <person name="Zhang T."/>
            <person name="Song X."/>
            <person name="Zhang H."/>
            <person name="Dai N."/>
            <person name="Sheng W."/>
            <person name="Hou X."/>
            <person name="Wei L."/>
        </authorList>
    </citation>
    <scope>NUCLEOTIDE SEQUENCE</scope>
    <source>
        <strain evidence="1">KEN1</strain>
        <tissue evidence="1">Leaf</tissue>
    </source>
</reference>
<dbReference type="PANTHER" id="PTHR47723">
    <property type="entry name" value="OS05G0353850 PROTEIN"/>
    <property type="match status" value="1"/>
</dbReference>
<dbReference type="AlphaFoldDB" id="A0AAW2XS06"/>
<dbReference type="PANTHER" id="PTHR47723:SF19">
    <property type="entry name" value="POLYNUCLEOTIDYL TRANSFERASE, RIBONUCLEASE H-LIKE SUPERFAMILY PROTEIN"/>
    <property type="match status" value="1"/>
</dbReference>
<comment type="caution">
    <text evidence="1">The sequence shown here is derived from an EMBL/GenBank/DDBJ whole genome shotgun (WGS) entry which is preliminary data.</text>
</comment>
<reference evidence="1" key="2">
    <citation type="journal article" date="2024" name="Plant">
        <title>Genomic evolution and insights into agronomic trait innovations of Sesamum species.</title>
        <authorList>
            <person name="Miao H."/>
            <person name="Wang L."/>
            <person name="Qu L."/>
            <person name="Liu H."/>
            <person name="Sun Y."/>
            <person name="Le M."/>
            <person name="Wang Q."/>
            <person name="Wei S."/>
            <person name="Zheng Y."/>
            <person name="Lin W."/>
            <person name="Duan Y."/>
            <person name="Cao H."/>
            <person name="Xiong S."/>
            <person name="Wang X."/>
            <person name="Wei L."/>
            <person name="Li C."/>
            <person name="Ma Q."/>
            <person name="Ju M."/>
            <person name="Zhao R."/>
            <person name="Li G."/>
            <person name="Mu C."/>
            <person name="Tian Q."/>
            <person name="Mei H."/>
            <person name="Zhang T."/>
            <person name="Gao T."/>
            <person name="Zhang H."/>
        </authorList>
    </citation>
    <scope>NUCLEOTIDE SEQUENCE</scope>
    <source>
        <strain evidence="1">KEN1</strain>
    </source>
</reference>
<name>A0AAW2XS06_9LAMI</name>
<evidence type="ECO:0008006" key="2">
    <source>
        <dbReference type="Google" id="ProtNLM"/>
    </source>
</evidence>
<protein>
    <recommendedName>
        <fullName evidence="2">RNase H type-1 domain-containing protein</fullName>
    </recommendedName>
</protein>
<sequence>MDKRPPACNCHEEIQKIKCNEEWIPPPTGWLKINSDMVVKDETIFAAFVVRSDCSLVTHALSKEFFCFNISLAELHAIRLAVEFMHNLDADKAIFESDSLAAIQWSKRGTMDARGGLGWSWARKKKTVF</sequence>
<proteinExistence type="predicted"/>
<dbReference type="EMBL" id="JACGWN010000003">
    <property type="protein sequence ID" value="KAL0455924.1"/>
    <property type="molecule type" value="Genomic_DNA"/>
</dbReference>